<evidence type="ECO:0000259" key="15">
    <source>
        <dbReference type="Pfam" id="PF01225"/>
    </source>
</evidence>
<evidence type="ECO:0000256" key="13">
    <source>
        <dbReference type="ARBA" id="ARBA00047833"/>
    </source>
</evidence>
<dbReference type="PANTHER" id="PTHR43445">
    <property type="entry name" value="UDP-N-ACETYLMURAMATE--L-ALANINE LIGASE-RELATED"/>
    <property type="match status" value="1"/>
</dbReference>
<feature type="binding site" evidence="14">
    <location>
        <begin position="113"/>
        <end position="119"/>
    </location>
    <ligand>
        <name>ATP</name>
        <dbReference type="ChEBI" id="CHEBI:30616"/>
    </ligand>
</feature>
<keyword evidence="6 14" id="KW-0132">Cell division</keyword>
<dbReference type="PANTHER" id="PTHR43445:SF3">
    <property type="entry name" value="UDP-N-ACETYLMURAMATE--L-ALANINE LIGASE"/>
    <property type="match status" value="1"/>
</dbReference>
<dbReference type="SUPFAM" id="SSF51984">
    <property type="entry name" value="MurCD N-terminal domain"/>
    <property type="match status" value="1"/>
</dbReference>
<dbReference type="SUPFAM" id="SSF53244">
    <property type="entry name" value="MurD-like peptide ligases, peptide-binding domain"/>
    <property type="match status" value="1"/>
</dbReference>
<evidence type="ECO:0000256" key="12">
    <source>
        <dbReference type="ARBA" id="ARBA00023316"/>
    </source>
</evidence>
<dbReference type="Gene3D" id="3.90.190.20">
    <property type="entry name" value="Mur ligase, C-terminal domain"/>
    <property type="match status" value="1"/>
</dbReference>
<comment type="pathway">
    <text evidence="2 14">Cell wall biogenesis; peptidoglycan biosynthesis.</text>
</comment>
<evidence type="ECO:0000256" key="5">
    <source>
        <dbReference type="ARBA" id="ARBA00022598"/>
    </source>
</evidence>
<accession>A0A1I6EAI3</accession>
<evidence type="ECO:0000256" key="10">
    <source>
        <dbReference type="ARBA" id="ARBA00022984"/>
    </source>
</evidence>
<comment type="catalytic activity">
    <reaction evidence="13 14">
        <text>UDP-N-acetyl-alpha-D-muramate + L-alanine + ATP = UDP-N-acetyl-alpha-D-muramoyl-L-alanine + ADP + phosphate + H(+)</text>
        <dbReference type="Rhea" id="RHEA:23372"/>
        <dbReference type="ChEBI" id="CHEBI:15378"/>
        <dbReference type="ChEBI" id="CHEBI:30616"/>
        <dbReference type="ChEBI" id="CHEBI:43474"/>
        <dbReference type="ChEBI" id="CHEBI:57972"/>
        <dbReference type="ChEBI" id="CHEBI:70757"/>
        <dbReference type="ChEBI" id="CHEBI:83898"/>
        <dbReference type="ChEBI" id="CHEBI:456216"/>
        <dbReference type="EC" id="6.3.2.8"/>
    </reaction>
</comment>
<keyword evidence="4 14" id="KW-0963">Cytoplasm</keyword>
<dbReference type="EMBL" id="FOYM01000033">
    <property type="protein sequence ID" value="SFR14714.1"/>
    <property type="molecule type" value="Genomic_DNA"/>
</dbReference>
<proteinExistence type="inferred from homology"/>
<dbReference type="UniPathway" id="UPA00219"/>
<dbReference type="Gene3D" id="3.40.50.720">
    <property type="entry name" value="NAD(P)-binding Rossmann-like Domain"/>
    <property type="match status" value="1"/>
</dbReference>
<evidence type="ECO:0000313" key="19">
    <source>
        <dbReference type="Proteomes" id="UP000199584"/>
    </source>
</evidence>
<dbReference type="GO" id="GO:0051301">
    <property type="term" value="P:cell division"/>
    <property type="evidence" value="ECO:0007669"/>
    <property type="project" value="UniProtKB-KW"/>
</dbReference>
<dbReference type="EC" id="6.3.2.8" evidence="3 14"/>
<dbReference type="InterPro" id="IPR036565">
    <property type="entry name" value="Mur-like_cat_sf"/>
</dbReference>
<dbReference type="InterPro" id="IPR005758">
    <property type="entry name" value="UDP-N-AcMur_Ala_ligase_MurC"/>
</dbReference>
<dbReference type="AlphaFoldDB" id="A0A1I6EAI3"/>
<evidence type="ECO:0000256" key="2">
    <source>
        <dbReference type="ARBA" id="ARBA00004752"/>
    </source>
</evidence>
<dbReference type="InterPro" id="IPR013221">
    <property type="entry name" value="Mur_ligase_cen"/>
</dbReference>
<keyword evidence="19" id="KW-1185">Reference proteome</keyword>
<protein>
    <recommendedName>
        <fullName evidence="3 14">UDP-N-acetylmuramate--L-alanine ligase</fullName>
        <ecNumber evidence="3 14">6.3.2.8</ecNumber>
    </recommendedName>
    <alternativeName>
        <fullName evidence="14">UDP-N-acetylmuramoyl-L-alanine synthetase</fullName>
    </alternativeName>
</protein>
<dbReference type="GO" id="GO:0005737">
    <property type="term" value="C:cytoplasm"/>
    <property type="evidence" value="ECO:0007669"/>
    <property type="project" value="UniProtKB-SubCell"/>
</dbReference>
<comment type="function">
    <text evidence="14">Cell wall formation.</text>
</comment>
<keyword evidence="5 14" id="KW-0436">Ligase</keyword>
<evidence type="ECO:0000256" key="7">
    <source>
        <dbReference type="ARBA" id="ARBA00022741"/>
    </source>
</evidence>
<gene>
    <name evidence="14" type="primary">murC</name>
    <name evidence="18" type="ORF">SAMN05660706_1335</name>
</gene>
<evidence type="ECO:0000256" key="11">
    <source>
        <dbReference type="ARBA" id="ARBA00023306"/>
    </source>
</evidence>
<dbReference type="Pfam" id="PF02875">
    <property type="entry name" value="Mur_ligase_C"/>
    <property type="match status" value="1"/>
</dbReference>
<reference evidence="19" key="1">
    <citation type="submission" date="2016-10" db="EMBL/GenBank/DDBJ databases">
        <authorList>
            <person name="Varghese N."/>
            <person name="Submissions S."/>
        </authorList>
    </citation>
    <scope>NUCLEOTIDE SEQUENCE [LARGE SCALE GENOMIC DNA]</scope>
    <source>
        <strain evidence="19">DSM 3669</strain>
    </source>
</reference>
<evidence type="ECO:0000313" key="18">
    <source>
        <dbReference type="EMBL" id="SFR14714.1"/>
    </source>
</evidence>
<feature type="domain" description="Mur ligase N-terminal catalytic" evidence="15">
    <location>
        <begin position="8"/>
        <end position="106"/>
    </location>
</feature>
<dbReference type="InterPro" id="IPR036615">
    <property type="entry name" value="Mur_ligase_C_dom_sf"/>
</dbReference>
<feature type="domain" description="Mur ligase C-terminal" evidence="16">
    <location>
        <begin position="313"/>
        <end position="443"/>
    </location>
</feature>
<sequence length="468" mass="50917">MLYDIPDKVHFIGIGGAGMSGLARVLLDENYDVRGSDLNSTPVTARLQELGAVVYQGHDGANIKDAGLVVYSTAIKPDNPELQTARKVGIPVMHRADLLGLLMKRQKGVAVAGAHGKTTTTAMLALVLEQCHQDPTILIGGELTQIGGNAKIGRGEFLVAEADESDKSFLKLWPYLAVVTNIEDDHLDHYGSMQEIINAFRGFLQKVPGDGTAVLCLDDPNLRALARDCGGKVITYALDHPQADYVLRSIKLHDSGSSGEVYYREAHLGRLELVVPGRHNLSNALAVVAASRALGLPFDDVVKSLRLFRGAGRRYQLLGRVRNITVVDDYAHHPTEIAATLRAARQVHRGRIIAVFQPHRYTRTALLHERFGTCFTGADVVIINDIYSAGESPMEGVSARLIVDAVHRHRGTPPHYLGNREETLAFLKGFLREGDLVLTMGAGDVWKTGVELLNRLKGELPVDGCGNL</sequence>
<keyword evidence="8 14" id="KW-0067">ATP-binding</keyword>
<evidence type="ECO:0000256" key="9">
    <source>
        <dbReference type="ARBA" id="ARBA00022960"/>
    </source>
</evidence>
<dbReference type="InterPro" id="IPR004101">
    <property type="entry name" value="Mur_ligase_C"/>
</dbReference>
<keyword evidence="7 14" id="KW-0547">Nucleotide-binding</keyword>
<dbReference type="Pfam" id="PF01225">
    <property type="entry name" value="Mur_ligase"/>
    <property type="match status" value="1"/>
</dbReference>
<dbReference type="GO" id="GO:0008763">
    <property type="term" value="F:UDP-N-acetylmuramate-L-alanine ligase activity"/>
    <property type="evidence" value="ECO:0007669"/>
    <property type="project" value="UniProtKB-UniRule"/>
</dbReference>
<dbReference type="SUPFAM" id="SSF53623">
    <property type="entry name" value="MurD-like peptide ligases, catalytic domain"/>
    <property type="match status" value="1"/>
</dbReference>
<dbReference type="Pfam" id="PF08245">
    <property type="entry name" value="Mur_ligase_M"/>
    <property type="match status" value="1"/>
</dbReference>
<organism evidence="18 19">
    <name type="scientific">Desulfoscipio geothermicus DSM 3669</name>
    <dbReference type="NCBI Taxonomy" id="1121426"/>
    <lineage>
        <taxon>Bacteria</taxon>
        <taxon>Bacillati</taxon>
        <taxon>Bacillota</taxon>
        <taxon>Clostridia</taxon>
        <taxon>Eubacteriales</taxon>
        <taxon>Desulfallaceae</taxon>
        <taxon>Desulfoscipio</taxon>
    </lineage>
</organism>
<evidence type="ECO:0000256" key="14">
    <source>
        <dbReference type="HAMAP-Rule" id="MF_00046"/>
    </source>
</evidence>
<dbReference type="NCBIfam" id="TIGR01082">
    <property type="entry name" value="murC"/>
    <property type="match status" value="1"/>
</dbReference>
<evidence type="ECO:0000256" key="8">
    <source>
        <dbReference type="ARBA" id="ARBA00022840"/>
    </source>
</evidence>
<keyword evidence="12 14" id="KW-0961">Cell wall biogenesis/degradation</keyword>
<evidence type="ECO:0000256" key="1">
    <source>
        <dbReference type="ARBA" id="ARBA00004496"/>
    </source>
</evidence>
<dbReference type="Proteomes" id="UP000199584">
    <property type="component" value="Unassembled WGS sequence"/>
</dbReference>
<evidence type="ECO:0000256" key="6">
    <source>
        <dbReference type="ARBA" id="ARBA00022618"/>
    </source>
</evidence>
<dbReference type="GO" id="GO:0009252">
    <property type="term" value="P:peptidoglycan biosynthetic process"/>
    <property type="evidence" value="ECO:0007669"/>
    <property type="project" value="UniProtKB-UniRule"/>
</dbReference>
<evidence type="ECO:0000256" key="3">
    <source>
        <dbReference type="ARBA" id="ARBA00012211"/>
    </source>
</evidence>
<dbReference type="STRING" id="39060.SAMN05660706_1335"/>
<comment type="subcellular location">
    <subcellularLocation>
        <location evidence="1 14">Cytoplasm</location>
    </subcellularLocation>
</comment>
<comment type="similarity">
    <text evidence="14">Belongs to the MurCDEF family.</text>
</comment>
<feature type="domain" description="Mur ligase central" evidence="17">
    <location>
        <begin position="111"/>
        <end position="290"/>
    </location>
</feature>
<dbReference type="GO" id="GO:0008360">
    <property type="term" value="P:regulation of cell shape"/>
    <property type="evidence" value="ECO:0007669"/>
    <property type="project" value="UniProtKB-KW"/>
</dbReference>
<keyword evidence="11 14" id="KW-0131">Cell cycle</keyword>
<dbReference type="InterPro" id="IPR050061">
    <property type="entry name" value="MurCDEF_pg_biosynth"/>
</dbReference>
<dbReference type="GO" id="GO:0071555">
    <property type="term" value="P:cell wall organization"/>
    <property type="evidence" value="ECO:0007669"/>
    <property type="project" value="UniProtKB-KW"/>
</dbReference>
<evidence type="ECO:0000259" key="16">
    <source>
        <dbReference type="Pfam" id="PF02875"/>
    </source>
</evidence>
<name>A0A1I6EAI3_9FIRM</name>
<dbReference type="InterPro" id="IPR000713">
    <property type="entry name" value="Mur_ligase_N"/>
</dbReference>
<evidence type="ECO:0000256" key="4">
    <source>
        <dbReference type="ARBA" id="ARBA00022490"/>
    </source>
</evidence>
<keyword evidence="10 14" id="KW-0573">Peptidoglycan synthesis</keyword>
<dbReference type="Gene3D" id="3.40.1190.10">
    <property type="entry name" value="Mur-like, catalytic domain"/>
    <property type="match status" value="1"/>
</dbReference>
<dbReference type="HAMAP" id="MF_00046">
    <property type="entry name" value="MurC"/>
    <property type="match status" value="1"/>
</dbReference>
<evidence type="ECO:0000259" key="17">
    <source>
        <dbReference type="Pfam" id="PF08245"/>
    </source>
</evidence>
<keyword evidence="9 14" id="KW-0133">Cell shape</keyword>
<dbReference type="GO" id="GO:0005524">
    <property type="term" value="F:ATP binding"/>
    <property type="evidence" value="ECO:0007669"/>
    <property type="project" value="UniProtKB-UniRule"/>
</dbReference>